<reference evidence="8 9" key="1">
    <citation type="submission" date="2022-12" db="EMBL/GenBank/DDBJ databases">
        <title>Chromosome-level genome assembly of true bugs.</title>
        <authorList>
            <person name="Ma L."/>
            <person name="Li H."/>
        </authorList>
    </citation>
    <scope>NUCLEOTIDE SEQUENCE [LARGE SCALE GENOMIC DNA]</scope>
    <source>
        <strain evidence="8">Lab_2022b</strain>
    </source>
</reference>
<dbReference type="EMBL" id="JAPXFL010000005">
    <property type="protein sequence ID" value="KAK9507053.1"/>
    <property type="molecule type" value="Genomic_DNA"/>
</dbReference>
<dbReference type="EC" id="5.2.1.8" evidence="4"/>
<keyword evidence="3 4" id="KW-0413">Isomerase</keyword>
<comment type="similarity">
    <text evidence="4">Belongs to the FKBP-type PPIase family.</text>
</comment>
<comment type="catalytic activity">
    <reaction evidence="1 4 5">
        <text>[protein]-peptidylproline (omega=180) = [protein]-peptidylproline (omega=0)</text>
        <dbReference type="Rhea" id="RHEA:16237"/>
        <dbReference type="Rhea" id="RHEA-COMP:10747"/>
        <dbReference type="Rhea" id="RHEA-COMP:10748"/>
        <dbReference type="ChEBI" id="CHEBI:83833"/>
        <dbReference type="ChEBI" id="CHEBI:83834"/>
        <dbReference type="EC" id="5.2.1.8"/>
    </reaction>
</comment>
<keyword evidence="9" id="KW-1185">Reference proteome</keyword>
<feature type="compositionally biased region" description="Low complexity" evidence="6">
    <location>
        <begin position="242"/>
        <end position="257"/>
    </location>
</feature>
<dbReference type="PANTHER" id="PTHR43811:SF19">
    <property type="entry name" value="39 KDA FK506-BINDING NUCLEAR PROTEIN"/>
    <property type="match status" value="1"/>
</dbReference>
<dbReference type="PROSITE" id="PS50059">
    <property type="entry name" value="FKBP_PPIASE"/>
    <property type="match status" value="1"/>
</dbReference>
<dbReference type="SUPFAM" id="SSF69203">
    <property type="entry name" value="Nucleoplasmin-like core domain"/>
    <property type="match status" value="1"/>
</dbReference>
<dbReference type="Pfam" id="PF00254">
    <property type="entry name" value="FKBP_C"/>
    <property type="match status" value="1"/>
</dbReference>
<gene>
    <name evidence="8" type="ORF">O3M35_008877</name>
</gene>
<dbReference type="GO" id="GO:0005730">
    <property type="term" value="C:nucleolus"/>
    <property type="evidence" value="ECO:0007669"/>
    <property type="project" value="TreeGrafter"/>
</dbReference>
<dbReference type="InterPro" id="IPR046357">
    <property type="entry name" value="PPIase_dom_sf"/>
</dbReference>
<dbReference type="Pfam" id="PF17800">
    <property type="entry name" value="NPL"/>
    <property type="match status" value="1"/>
</dbReference>
<evidence type="ECO:0000313" key="8">
    <source>
        <dbReference type="EMBL" id="KAK9507053.1"/>
    </source>
</evidence>
<dbReference type="InterPro" id="IPR001179">
    <property type="entry name" value="PPIase_FKBP_dom"/>
</dbReference>
<evidence type="ECO:0000256" key="3">
    <source>
        <dbReference type="ARBA" id="ARBA00023235"/>
    </source>
</evidence>
<proteinExistence type="inferred from homology"/>
<dbReference type="Proteomes" id="UP001461498">
    <property type="component" value="Unassembled WGS sequence"/>
</dbReference>
<evidence type="ECO:0000313" key="9">
    <source>
        <dbReference type="Proteomes" id="UP001461498"/>
    </source>
</evidence>
<keyword evidence="2 4" id="KW-0697">Rotamase</keyword>
<dbReference type="AlphaFoldDB" id="A0AAW1DAE0"/>
<dbReference type="GO" id="GO:0003755">
    <property type="term" value="F:peptidyl-prolyl cis-trans isomerase activity"/>
    <property type="evidence" value="ECO:0007669"/>
    <property type="project" value="UniProtKB-KW"/>
</dbReference>
<evidence type="ECO:0000256" key="2">
    <source>
        <dbReference type="ARBA" id="ARBA00023110"/>
    </source>
</evidence>
<feature type="compositionally biased region" description="Acidic residues" evidence="6">
    <location>
        <begin position="99"/>
        <end position="129"/>
    </location>
</feature>
<dbReference type="InterPro" id="IPR023566">
    <property type="entry name" value="PPIase_Fpr3/Fpr4-like"/>
</dbReference>
<evidence type="ECO:0000256" key="1">
    <source>
        <dbReference type="ARBA" id="ARBA00000971"/>
    </source>
</evidence>
<evidence type="ECO:0000256" key="6">
    <source>
        <dbReference type="SAM" id="MobiDB-lite"/>
    </source>
</evidence>
<dbReference type="Gene3D" id="3.10.50.40">
    <property type="match status" value="1"/>
</dbReference>
<dbReference type="PIRSF" id="PIRSF001473">
    <property type="entry name" value="FK506-bp_FPR3"/>
    <property type="match status" value="1"/>
</dbReference>
<dbReference type="SUPFAM" id="SSF54534">
    <property type="entry name" value="FKBP-like"/>
    <property type="match status" value="1"/>
</dbReference>
<dbReference type="Gene3D" id="2.60.120.340">
    <property type="entry name" value="Nucleoplasmin core domain"/>
    <property type="match status" value="1"/>
</dbReference>
<dbReference type="InterPro" id="IPR041232">
    <property type="entry name" value="NPL"/>
</dbReference>
<name>A0AAW1DAE0_9HEMI</name>
<comment type="caution">
    <text evidence="8">The sequence shown here is derived from an EMBL/GenBank/DDBJ whole genome shotgun (WGS) entry which is preliminary data.</text>
</comment>
<sequence>MTSMFWGLRLEPGKRYSTTVDKSFHVSMAALDCASVKSDNEVLSVMIDDGESNVPFIICNLQKSKLMQSPLDLTFMSGDRITLFCKGNGIVHLSGYIVPEEEDDDDDELGKISDEEDDEEGEEADDISDSEVLKSLKGKRKMNGVPGKRKENELANPQTKRKKIEKMDEDTDDSGDEDDDLPSDDLEDESLGLEEDDESDEDDDLEEEESEDEEVDDEDDNDEEEITSKSVQLLKKNKKNKNQAQKQQNTLAKQQNQGKQKTPNGLQSKKDNKKGDKTAAATAKLNDKSPAGKKGTAEVEPSPGKKTLDGGVIIKDIKMGNGPLCKSGKMACVYYTGRFKQNNKVFDSTTEGSGFKFRVGKGEVIKGWDVGVVGMKVGGKRLITCPPAMAYGQKGSPPTIPANSTLVFEVELKSVN</sequence>
<organism evidence="8 9">
    <name type="scientific">Rhynocoris fuscipes</name>
    <dbReference type="NCBI Taxonomy" id="488301"/>
    <lineage>
        <taxon>Eukaryota</taxon>
        <taxon>Metazoa</taxon>
        <taxon>Ecdysozoa</taxon>
        <taxon>Arthropoda</taxon>
        <taxon>Hexapoda</taxon>
        <taxon>Insecta</taxon>
        <taxon>Pterygota</taxon>
        <taxon>Neoptera</taxon>
        <taxon>Paraneoptera</taxon>
        <taxon>Hemiptera</taxon>
        <taxon>Heteroptera</taxon>
        <taxon>Panheteroptera</taxon>
        <taxon>Cimicomorpha</taxon>
        <taxon>Reduviidae</taxon>
        <taxon>Harpactorinae</taxon>
        <taxon>Harpactorini</taxon>
        <taxon>Rhynocoris</taxon>
    </lineage>
</organism>
<feature type="compositionally biased region" description="Basic and acidic residues" evidence="6">
    <location>
        <begin position="268"/>
        <end position="277"/>
    </location>
</feature>
<dbReference type="FunFam" id="3.10.50.40:FF:000006">
    <property type="entry name" value="Peptidyl-prolyl cis-trans isomerase"/>
    <property type="match status" value="1"/>
</dbReference>
<feature type="region of interest" description="Disordered" evidence="6">
    <location>
        <begin position="96"/>
        <end position="308"/>
    </location>
</feature>
<evidence type="ECO:0000256" key="4">
    <source>
        <dbReference type="PIRNR" id="PIRNR001473"/>
    </source>
</evidence>
<feature type="compositionally biased region" description="Polar residues" evidence="6">
    <location>
        <begin position="258"/>
        <end position="267"/>
    </location>
</feature>
<evidence type="ECO:0000256" key="5">
    <source>
        <dbReference type="PROSITE-ProRule" id="PRU00277"/>
    </source>
</evidence>
<evidence type="ECO:0000259" key="7">
    <source>
        <dbReference type="PROSITE" id="PS50059"/>
    </source>
</evidence>
<feature type="compositionally biased region" description="Acidic residues" evidence="6">
    <location>
        <begin position="167"/>
        <end position="225"/>
    </location>
</feature>
<dbReference type="InterPro" id="IPR036824">
    <property type="entry name" value="Nucleoplasmin_core_dom_sf"/>
</dbReference>
<accession>A0AAW1DAE0</accession>
<dbReference type="GO" id="GO:0000785">
    <property type="term" value="C:chromatin"/>
    <property type="evidence" value="ECO:0007669"/>
    <property type="project" value="TreeGrafter"/>
</dbReference>
<dbReference type="PANTHER" id="PTHR43811">
    <property type="entry name" value="FKBP-TYPE PEPTIDYL-PROLYL CIS-TRANS ISOMERASE FKPA"/>
    <property type="match status" value="1"/>
</dbReference>
<protein>
    <recommendedName>
        <fullName evidence="4">FK506-binding protein</fullName>
        <ecNumber evidence="4">5.2.1.8</ecNumber>
    </recommendedName>
</protein>
<feature type="domain" description="PPIase FKBP-type" evidence="7">
    <location>
        <begin position="328"/>
        <end position="416"/>
    </location>
</feature>